<keyword evidence="4" id="KW-1185">Reference proteome</keyword>
<feature type="compositionally biased region" description="Basic and acidic residues" evidence="2">
    <location>
        <begin position="9"/>
        <end position="20"/>
    </location>
</feature>
<gene>
    <name evidence="5" type="primary">USHBP1</name>
</gene>
<sequence length="746" mass="84313">MEEGDMEPADERFKEKASDGEEMLRYEQRITELLLTIASLHGKIEHLQQQKAREDEDFSDLGSEYTMSLPRRPQPFADLVMTLPPPVHVQEGNGDLFLDVHKAMTSLENTVLSYRNRIPSAEAELEGYARVAESLEQSLRKFQGDDKDLSPQQYSEAEASVAGLPPDEMSRYKREIALYEQRNAALRVALEGKEEALSTSKTTLCTYQEERDKLQRKVKELQDSLCKAENLAGGFTSPVQEGETWRFQDPLAAAQNFIRCIQGASSAQPICCLFPQQVPWPMETHTKDTEAQTQQQHGFIEKLKCLNQLLSATLQECKSDSEHLSMLLGRRESDTTALRLAVQYSERCLEAYEVLWSLTVAQQHPWKESAKKGGVSQTDPDNPGSTYHEMKMVMDEALRSWKRCNVNREEPKCSNFKQSSLEPRDLEEDRKEVLQDYIRRLKAEQASLKLPTQRTPPGADSAAARINAGIGAKVAEVQRALHGVLPTDTTHPKMDKLHLVQELQATREALADLNIRLHLMEKEKQGLELRTYTSKAQEAACLLIIEILQGDWEKSQEQKSRSSDSSSGSSDEDSNLRDYVPICISKGTHVRLAQDAGGRQPVTDPAAQMSELLDTLARNRELNNQIQSLLGELEEKLEDCKTQEIQPMELTRDFFKAHSALVLAYQNARRKQEAQVRQLETQITLMSHRQAGQLQSLMHTLQRLESRADGWTPHVSSASVDETDSPAKEDYRIKTCLATDAHLNVK</sequence>
<dbReference type="AlphaFoldDB" id="A0AA97JFF6"/>
<dbReference type="Pfam" id="PF10506">
    <property type="entry name" value="USHBP1_PDZ-bd"/>
    <property type="match status" value="1"/>
</dbReference>
<evidence type="ECO:0000259" key="3">
    <source>
        <dbReference type="Pfam" id="PF10506"/>
    </source>
</evidence>
<feature type="domain" description="Harmonin-binding protein USHBP1 PDZ-binding" evidence="3">
    <location>
        <begin position="300"/>
        <end position="358"/>
    </location>
</feature>
<evidence type="ECO:0000256" key="1">
    <source>
        <dbReference type="SAM" id="Coils"/>
    </source>
</evidence>
<feature type="coiled-coil region" evidence="1">
    <location>
        <begin position="612"/>
        <end position="689"/>
    </location>
</feature>
<dbReference type="GeneID" id="129330279"/>
<dbReference type="InterPro" id="IPR040171">
    <property type="entry name" value="USBP1-like"/>
</dbReference>
<organism evidence="4 5">
    <name type="scientific">Eublepharis macularius</name>
    <name type="common">Leopard gecko</name>
    <name type="synonym">Cyrtodactylus macularius</name>
    <dbReference type="NCBI Taxonomy" id="481883"/>
    <lineage>
        <taxon>Eukaryota</taxon>
        <taxon>Metazoa</taxon>
        <taxon>Chordata</taxon>
        <taxon>Craniata</taxon>
        <taxon>Vertebrata</taxon>
        <taxon>Euteleostomi</taxon>
        <taxon>Lepidosauria</taxon>
        <taxon>Squamata</taxon>
        <taxon>Bifurcata</taxon>
        <taxon>Gekkota</taxon>
        <taxon>Eublepharidae</taxon>
        <taxon>Eublepharinae</taxon>
        <taxon>Eublepharis</taxon>
    </lineage>
</organism>
<evidence type="ECO:0000313" key="4">
    <source>
        <dbReference type="Proteomes" id="UP001190640"/>
    </source>
</evidence>
<reference evidence="5" key="1">
    <citation type="submission" date="2025-08" db="UniProtKB">
        <authorList>
            <consortium name="RefSeq"/>
        </authorList>
    </citation>
    <scope>IDENTIFICATION</scope>
    <source>
        <tissue evidence="5">Blood</tissue>
    </source>
</reference>
<dbReference type="RefSeq" id="XP_054836292.1">
    <property type="nucleotide sequence ID" value="XM_054980317.1"/>
</dbReference>
<feature type="coiled-coil region" evidence="1">
    <location>
        <begin position="169"/>
        <end position="196"/>
    </location>
</feature>
<feature type="region of interest" description="Disordered" evidence="2">
    <location>
        <begin position="554"/>
        <end position="576"/>
    </location>
</feature>
<feature type="region of interest" description="Disordered" evidence="2">
    <location>
        <begin position="1"/>
        <end position="20"/>
    </location>
</feature>
<name>A0AA97JFF6_EUBMA</name>
<dbReference type="PANTHER" id="PTHR23347">
    <property type="entry name" value="COLORECTAL MUTANT CANCER PROTEIN MCC PROTEIN -RELATED"/>
    <property type="match status" value="1"/>
</dbReference>
<dbReference type="Proteomes" id="UP001190640">
    <property type="component" value="Chromosome 5"/>
</dbReference>
<evidence type="ECO:0000256" key="2">
    <source>
        <dbReference type="SAM" id="MobiDB-lite"/>
    </source>
</evidence>
<dbReference type="CTD" id="83878"/>
<proteinExistence type="predicted"/>
<accession>A0AA97JFF6</accession>
<feature type="coiled-coil region" evidence="1">
    <location>
        <begin position="503"/>
        <end position="530"/>
    </location>
</feature>
<dbReference type="InterPro" id="IPR019536">
    <property type="entry name" value="USHBP1_PDZ-bd"/>
</dbReference>
<protein>
    <submittedName>
        <fullName evidence="5">Harmonin-binding protein USHBP1</fullName>
    </submittedName>
</protein>
<dbReference type="PANTHER" id="PTHR23347:SF5">
    <property type="entry name" value="HARMONIN-BINDING PROTEIN USHBP1"/>
    <property type="match status" value="1"/>
</dbReference>
<keyword evidence="1" id="KW-0175">Coiled coil</keyword>
<dbReference type="KEGG" id="emc:129330279"/>
<evidence type="ECO:0000313" key="5">
    <source>
        <dbReference type="RefSeq" id="XP_054836292.1"/>
    </source>
</evidence>